<dbReference type="SUPFAM" id="SSF46689">
    <property type="entry name" value="Homeodomain-like"/>
    <property type="match status" value="1"/>
</dbReference>
<dbReference type="Gene3D" id="1.10.10.60">
    <property type="entry name" value="Homeodomain-like"/>
    <property type="match status" value="1"/>
</dbReference>
<dbReference type="Proteomes" id="UP000759443">
    <property type="component" value="Unassembled WGS sequence"/>
</dbReference>
<dbReference type="Pfam" id="PF12833">
    <property type="entry name" value="HTH_18"/>
    <property type="match status" value="1"/>
</dbReference>
<keyword evidence="6" id="KW-1185">Reference proteome</keyword>
<dbReference type="InterPro" id="IPR018060">
    <property type="entry name" value="HTH_AraC"/>
</dbReference>
<dbReference type="RefSeq" id="WP_209949543.1">
    <property type="nucleotide sequence ID" value="NZ_JAGGJU010000021.1"/>
</dbReference>
<proteinExistence type="predicted"/>
<accession>A0ABS4E6M7</accession>
<gene>
    <name evidence="5" type="ORF">J2Z17_005044</name>
</gene>
<dbReference type="PANTHER" id="PTHR43280">
    <property type="entry name" value="ARAC-FAMILY TRANSCRIPTIONAL REGULATOR"/>
    <property type="match status" value="1"/>
</dbReference>
<keyword evidence="1" id="KW-0805">Transcription regulation</keyword>
<dbReference type="InterPro" id="IPR009057">
    <property type="entry name" value="Homeodomain-like_sf"/>
</dbReference>
<evidence type="ECO:0000259" key="4">
    <source>
        <dbReference type="PROSITE" id="PS01124"/>
    </source>
</evidence>
<comment type="caution">
    <text evidence="5">The sequence shown here is derived from an EMBL/GenBank/DDBJ whole genome shotgun (WGS) entry which is preliminary data.</text>
</comment>
<reference evidence="5 6" key="1">
    <citation type="submission" date="2021-03" db="EMBL/GenBank/DDBJ databases">
        <title>Genomic Encyclopedia of Type Strains, Phase IV (KMG-IV): sequencing the most valuable type-strain genomes for metagenomic binning, comparative biology and taxonomic classification.</title>
        <authorList>
            <person name="Goeker M."/>
        </authorList>
    </citation>
    <scope>NUCLEOTIDE SEQUENCE [LARGE SCALE GENOMIC DNA]</scope>
    <source>
        <strain evidence="5 6">DSM 21600</strain>
    </source>
</reference>
<evidence type="ECO:0000256" key="1">
    <source>
        <dbReference type="ARBA" id="ARBA00023015"/>
    </source>
</evidence>
<dbReference type="EMBL" id="JAGGJU010000021">
    <property type="protein sequence ID" value="MBP1853581.1"/>
    <property type="molecule type" value="Genomic_DNA"/>
</dbReference>
<keyword evidence="2" id="KW-0238">DNA-binding</keyword>
<keyword evidence="3" id="KW-0804">Transcription</keyword>
<feature type="domain" description="HTH araC/xylS-type" evidence="4">
    <location>
        <begin position="224"/>
        <end position="323"/>
    </location>
</feature>
<organism evidence="5 6">
    <name type="scientific">Rhizobium halophytocola</name>
    <dbReference type="NCBI Taxonomy" id="735519"/>
    <lineage>
        <taxon>Bacteria</taxon>
        <taxon>Pseudomonadati</taxon>
        <taxon>Pseudomonadota</taxon>
        <taxon>Alphaproteobacteria</taxon>
        <taxon>Hyphomicrobiales</taxon>
        <taxon>Rhizobiaceae</taxon>
        <taxon>Rhizobium/Agrobacterium group</taxon>
        <taxon>Rhizobium</taxon>
    </lineage>
</organism>
<evidence type="ECO:0000256" key="2">
    <source>
        <dbReference type="ARBA" id="ARBA00023125"/>
    </source>
</evidence>
<evidence type="ECO:0000256" key="3">
    <source>
        <dbReference type="ARBA" id="ARBA00023163"/>
    </source>
</evidence>
<evidence type="ECO:0000313" key="6">
    <source>
        <dbReference type="Proteomes" id="UP000759443"/>
    </source>
</evidence>
<evidence type="ECO:0000313" key="5">
    <source>
        <dbReference type="EMBL" id="MBP1853581.1"/>
    </source>
</evidence>
<dbReference type="PROSITE" id="PS01124">
    <property type="entry name" value="HTH_ARAC_FAMILY_2"/>
    <property type="match status" value="1"/>
</dbReference>
<dbReference type="SMART" id="SM00342">
    <property type="entry name" value="HTH_ARAC"/>
    <property type="match status" value="1"/>
</dbReference>
<sequence length="374" mass="41720">MTVVDQIYADSVRHIRADRFTTMTEAKPDQFAAWQRLVAPVLRVEPTEVLAPGFHATARAYDLGKMHLVSASVDPMKYSHTLDHVRLSGIDHWCLSFLKSGFEVNRLGDQVVRLPAGSLHAASLVHPFQGRSGTVDSIRVLLSRDHFSDLSDVLDAVSLRRIDGPLSYVLKEYMLSMELFIRKQQVTDLSLVTESFTQLLSASLRPVAENVAVADLAISAGRFNLARKYIQLNLTSPKLNARSICQALGISRRQLYYLFERYGGVANFIKQRRLAACCRAISDATDHRLISSIAYSYGYVDSALFSRQFHAEFGFSPTEAREAKLTGHVPLDTPPETFSEWLLQVRGTRSHPVEGQGATTLVRKSDPIVARQDA</sequence>
<protein>
    <submittedName>
        <fullName evidence="5">AraC-like DNA-binding protein</fullName>
    </submittedName>
</protein>
<dbReference type="PANTHER" id="PTHR43280:SF31">
    <property type="entry name" value="TRANSCRIPTIONAL REGULATORY PROTEIN"/>
    <property type="match status" value="1"/>
</dbReference>
<name>A0ABS4E6M7_9HYPH</name>